<dbReference type="Pfam" id="PF20722">
    <property type="entry name" value="DUF6830"/>
    <property type="match status" value="1"/>
</dbReference>
<dbReference type="OrthoDB" id="3232986at2759"/>
<dbReference type="AlphaFoldDB" id="A0A9P6H5H8"/>
<evidence type="ECO:0000313" key="3">
    <source>
        <dbReference type="Proteomes" id="UP000736335"/>
    </source>
</evidence>
<comment type="caution">
    <text evidence="2">The sequence shown here is derived from an EMBL/GenBank/DDBJ whole genome shotgun (WGS) entry which is preliminary data.</text>
</comment>
<dbReference type="Proteomes" id="UP000736335">
    <property type="component" value="Unassembled WGS sequence"/>
</dbReference>
<protein>
    <recommendedName>
        <fullName evidence="1">DUF6830 domain-containing protein</fullName>
    </recommendedName>
</protein>
<dbReference type="InterPro" id="IPR049233">
    <property type="entry name" value="DUF6830"/>
</dbReference>
<reference evidence="2" key="2">
    <citation type="submission" date="2020-11" db="EMBL/GenBank/DDBJ databases">
        <authorList>
            <consortium name="DOE Joint Genome Institute"/>
            <person name="Kuo A."/>
            <person name="Miyauchi S."/>
            <person name="Kiss E."/>
            <person name="Drula E."/>
            <person name="Kohler A."/>
            <person name="Sanchez-Garcia M."/>
            <person name="Andreopoulos B."/>
            <person name="Barry K.W."/>
            <person name="Bonito G."/>
            <person name="Buee M."/>
            <person name="Carver A."/>
            <person name="Chen C."/>
            <person name="Cichocki N."/>
            <person name="Clum A."/>
            <person name="Culley D."/>
            <person name="Crous P.W."/>
            <person name="Fauchery L."/>
            <person name="Girlanda M."/>
            <person name="Hayes R."/>
            <person name="Keri Z."/>
            <person name="Labutti K."/>
            <person name="Lipzen A."/>
            <person name="Lombard V."/>
            <person name="Magnuson J."/>
            <person name="Maillard F."/>
            <person name="Morin E."/>
            <person name="Murat C."/>
            <person name="Nolan M."/>
            <person name="Ohm R."/>
            <person name="Pangilinan J."/>
            <person name="Pereira M."/>
            <person name="Perotto S."/>
            <person name="Peter M."/>
            <person name="Riley R."/>
            <person name="Sitrit Y."/>
            <person name="Stielow B."/>
            <person name="Szollosi G."/>
            <person name="Zifcakova L."/>
            <person name="Stursova M."/>
            <person name="Spatafora J.W."/>
            <person name="Tedersoo L."/>
            <person name="Vaario L.-M."/>
            <person name="Yamada A."/>
            <person name="Yan M."/>
            <person name="Wang P."/>
            <person name="Xu J."/>
            <person name="Bruns T."/>
            <person name="Baldrian P."/>
            <person name="Vilgalys R."/>
            <person name="Henrissat B."/>
            <person name="Grigoriev I.V."/>
            <person name="Hibbett D."/>
            <person name="Nagy L.G."/>
            <person name="Martin F.M."/>
        </authorList>
    </citation>
    <scope>NUCLEOTIDE SEQUENCE</scope>
    <source>
        <strain evidence="2">UH-Tt-Lm1</strain>
    </source>
</reference>
<name>A0A9P6H5H8_9AGAM</name>
<sequence length="466" mass="52216">FLLCIRALSDFRYLAQSRTIDTRTITEISNALSVFHQNKKAILDAGARVGKGNNPLNHFFIPKLEFLHSVTTSIRWSGAPIQWSADATERAHIDVVKVPSENTNNGQYSPQICRYLDRDEKGRLFDLATAIFEAGGDLETILYGATSNHGDGDNEDEPDDVFNAGWIADLDTVATPCGPSRKQVNLFAVADALVTRVASEGSTDIPRPLRTFSTSWAAFNVNRKPDIARISVEALAEMYSLPDLCPALLDFFARHSNNPSSHHVGGRRGTHSNTLPFTDVIVWHSLWMQTYSLDDDSVTDPRRLNAMPPCDPWPLGRYNTALFAHDSTNSARSPDIGLPEYDIAQIRLIFHPIWDTEIPNPPSYLIYAQRFDIVPQPTATPPTRAAIPDPVTGLYVMKRAFRADRSRIGDIVPLSHCRAPLQLVPRFGPKADTRLTSRNSMELSREFFLNSYFDKDIFQYLRSSRP</sequence>
<reference evidence="2" key="1">
    <citation type="journal article" date="2020" name="Nat. Commun.">
        <title>Large-scale genome sequencing of mycorrhizal fungi provides insights into the early evolution of symbiotic traits.</title>
        <authorList>
            <person name="Miyauchi S."/>
            <person name="Kiss E."/>
            <person name="Kuo A."/>
            <person name="Drula E."/>
            <person name="Kohler A."/>
            <person name="Sanchez-Garcia M."/>
            <person name="Morin E."/>
            <person name="Andreopoulos B."/>
            <person name="Barry K.W."/>
            <person name="Bonito G."/>
            <person name="Buee M."/>
            <person name="Carver A."/>
            <person name="Chen C."/>
            <person name="Cichocki N."/>
            <person name="Clum A."/>
            <person name="Culley D."/>
            <person name="Crous P.W."/>
            <person name="Fauchery L."/>
            <person name="Girlanda M."/>
            <person name="Hayes R.D."/>
            <person name="Keri Z."/>
            <person name="LaButti K."/>
            <person name="Lipzen A."/>
            <person name="Lombard V."/>
            <person name="Magnuson J."/>
            <person name="Maillard F."/>
            <person name="Murat C."/>
            <person name="Nolan M."/>
            <person name="Ohm R.A."/>
            <person name="Pangilinan J."/>
            <person name="Pereira M.F."/>
            <person name="Perotto S."/>
            <person name="Peter M."/>
            <person name="Pfister S."/>
            <person name="Riley R."/>
            <person name="Sitrit Y."/>
            <person name="Stielow J.B."/>
            <person name="Szollosi G."/>
            <person name="Zifcakova L."/>
            <person name="Stursova M."/>
            <person name="Spatafora J.W."/>
            <person name="Tedersoo L."/>
            <person name="Vaario L.M."/>
            <person name="Yamada A."/>
            <person name="Yan M."/>
            <person name="Wang P."/>
            <person name="Xu J."/>
            <person name="Bruns T."/>
            <person name="Baldrian P."/>
            <person name="Vilgalys R."/>
            <person name="Dunand C."/>
            <person name="Henrissat B."/>
            <person name="Grigoriev I.V."/>
            <person name="Hibbett D."/>
            <person name="Nagy L.G."/>
            <person name="Martin F.M."/>
        </authorList>
    </citation>
    <scope>NUCLEOTIDE SEQUENCE</scope>
    <source>
        <strain evidence="2">UH-Tt-Lm1</strain>
    </source>
</reference>
<dbReference type="EMBL" id="WIUZ02000025">
    <property type="protein sequence ID" value="KAF9777996.1"/>
    <property type="molecule type" value="Genomic_DNA"/>
</dbReference>
<evidence type="ECO:0000259" key="1">
    <source>
        <dbReference type="Pfam" id="PF20722"/>
    </source>
</evidence>
<evidence type="ECO:0000313" key="2">
    <source>
        <dbReference type="EMBL" id="KAF9777996.1"/>
    </source>
</evidence>
<keyword evidence="3" id="KW-1185">Reference proteome</keyword>
<feature type="non-terminal residue" evidence="2">
    <location>
        <position position="1"/>
    </location>
</feature>
<organism evidence="2 3">
    <name type="scientific">Thelephora terrestris</name>
    <dbReference type="NCBI Taxonomy" id="56493"/>
    <lineage>
        <taxon>Eukaryota</taxon>
        <taxon>Fungi</taxon>
        <taxon>Dikarya</taxon>
        <taxon>Basidiomycota</taxon>
        <taxon>Agaricomycotina</taxon>
        <taxon>Agaricomycetes</taxon>
        <taxon>Thelephorales</taxon>
        <taxon>Thelephoraceae</taxon>
        <taxon>Thelephora</taxon>
    </lineage>
</organism>
<gene>
    <name evidence="2" type="ORF">BJ322DRAFT_1015096</name>
</gene>
<feature type="domain" description="DUF6830" evidence="1">
    <location>
        <begin position="196"/>
        <end position="338"/>
    </location>
</feature>
<accession>A0A9P6H5H8</accession>
<proteinExistence type="predicted"/>